<dbReference type="RefSeq" id="WP_034840857.1">
    <property type="nucleotide sequence ID" value="NZ_JANX01000237.1"/>
</dbReference>
<dbReference type="AlphaFoldDB" id="A0A0A0D596"/>
<name>A0A0A0D596_9PROT</name>
<evidence type="ECO:0000313" key="2">
    <source>
        <dbReference type="Proteomes" id="UP000029995"/>
    </source>
</evidence>
<accession>A0A0A0D596</accession>
<dbReference type="EMBL" id="JANX01000237">
    <property type="protein sequence ID" value="KGM32998.1"/>
    <property type="molecule type" value="Genomic_DNA"/>
</dbReference>
<dbReference type="Proteomes" id="UP000029995">
    <property type="component" value="Unassembled WGS sequence"/>
</dbReference>
<proteinExistence type="predicted"/>
<sequence>MIDPGVFHDAPIARLFSEGDTVHIEVEEFALSSVEMCPPSRISIRHCREVLRDGVPVPAMTAESEDGEIYGIDWDAGGITLSVIWSRYEPHAEWSVTYRLVRARLDIAPL</sequence>
<evidence type="ECO:0000313" key="1">
    <source>
        <dbReference type="EMBL" id="KGM32998.1"/>
    </source>
</evidence>
<organism evidence="1 2">
    <name type="scientific">Inquilinus limosus MP06</name>
    <dbReference type="NCBI Taxonomy" id="1398085"/>
    <lineage>
        <taxon>Bacteria</taxon>
        <taxon>Pseudomonadati</taxon>
        <taxon>Pseudomonadota</taxon>
        <taxon>Alphaproteobacteria</taxon>
        <taxon>Rhodospirillales</taxon>
        <taxon>Rhodospirillaceae</taxon>
        <taxon>Inquilinus</taxon>
    </lineage>
</organism>
<comment type="caution">
    <text evidence="1">The sequence shown here is derived from an EMBL/GenBank/DDBJ whole genome shotgun (WGS) entry which is preliminary data.</text>
</comment>
<reference evidence="1 2" key="1">
    <citation type="submission" date="2014-01" db="EMBL/GenBank/DDBJ databases">
        <title>Genome sequence determination for a cystic fibrosis isolate, Inquilinus limosus.</title>
        <authorList>
            <person name="Pino M."/>
            <person name="Di Conza J."/>
            <person name="Gutkind G."/>
        </authorList>
    </citation>
    <scope>NUCLEOTIDE SEQUENCE [LARGE SCALE GENOMIC DNA]</scope>
    <source>
        <strain evidence="1 2">MP06</strain>
    </source>
</reference>
<gene>
    <name evidence="1" type="ORF">P409_18230</name>
</gene>
<protein>
    <submittedName>
        <fullName evidence="1">Uncharacterized protein</fullName>
    </submittedName>
</protein>